<dbReference type="GO" id="GO:0005737">
    <property type="term" value="C:cytoplasm"/>
    <property type="evidence" value="ECO:0007669"/>
    <property type="project" value="TreeGrafter"/>
</dbReference>
<dbReference type="AlphaFoldDB" id="A0A6A6FLH0"/>
<dbReference type="SUPFAM" id="SSF56801">
    <property type="entry name" value="Acetyl-CoA synthetase-like"/>
    <property type="match status" value="1"/>
</dbReference>
<dbReference type="InterPro" id="IPR042099">
    <property type="entry name" value="ANL_N_sf"/>
</dbReference>
<dbReference type="Gene3D" id="3.40.50.12780">
    <property type="entry name" value="N-terminal domain of ligase-like"/>
    <property type="match status" value="1"/>
</dbReference>
<keyword evidence="5" id="KW-1185">Reference proteome</keyword>
<dbReference type="EMBL" id="ML992668">
    <property type="protein sequence ID" value="KAF2214305.1"/>
    <property type="molecule type" value="Genomic_DNA"/>
</dbReference>
<dbReference type="Pfam" id="PF00501">
    <property type="entry name" value="AMP-binding"/>
    <property type="match status" value="1"/>
</dbReference>
<dbReference type="SUPFAM" id="SSF52777">
    <property type="entry name" value="CoA-dependent acyltransferases"/>
    <property type="match status" value="1"/>
</dbReference>
<evidence type="ECO:0000256" key="2">
    <source>
        <dbReference type="ARBA" id="ARBA00022553"/>
    </source>
</evidence>
<organism evidence="4 5">
    <name type="scientific">Cercospora zeae-maydis SCOH1-5</name>
    <dbReference type="NCBI Taxonomy" id="717836"/>
    <lineage>
        <taxon>Eukaryota</taxon>
        <taxon>Fungi</taxon>
        <taxon>Dikarya</taxon>
        <taxon>Ascomycota</taxon>
        <taxon>Pezizomycotina</taxon>
        <taxon>Dothideomycetes</taxon>
        <taxon>Dothideomycetidae</taxon>
        <taxon>Mycosphaerellales</taxon>
        <taxon>Mycosphaerellaceae</taxon>
        <taxon>Cercospora</taxon>
    </lineage>
</organism>
<evidence type="ECO:0000313" key="5">
    <source>
        <dbReference type="Proteomes" id="UP000799539"/>
    </source>
</evidence>
<protein>
    <recommendedName>
        <fullName evidence="3">AMP-dependent synthetase/ligase domain-containing protein</fullName>
    </recommendedName>
</protein>
<keyword evidence="1" id="KW-0596">Phosphopantetheine</keyword>
<proteinExistence type="predicted"/>
<reference evidence="4" key="1">
    <citation type="journal article" date="2020" name="Stud. Mycol.">
        <title>101 Dothideomycetes genomes: a test case for predicting lifestyles and emergence of pathogens.</title>
        <authorList>
            <person name="Haridas S."/>
            <person name="Albert R."/>
            <person name="Binder M."/>
            <person name="Bloem J."/>
            <person name="Labutti K."/>
            <person name="Salamov A."/>
            <person name="Andreopoulos B."/>
            <person name="Baker S."/>
            <person name="Barry K."/>
            <person name="Bills G."/>
            <person name="Bluhm B."/>
            <person name="Cannon C."/>
            <person name="Castanera R."/>
            <person name="Culley D."/>
            <person name="Daum C."/>
            <person name="Ezra D."/>
            <person name="Gonzalez J."/>
            <person name="Henrissat B."/>
            <person name="Kuo A."/>
            <person name="Liang C."/>
            <person name="Lipzen A."/>
            <person name="Lutzoni F."/>
            <person name="Magnuson J."/>
            <person name="Mondo S."/>
            <person name="Nolan M."/>
            <person name="Ohm R."/>
            <person name="Pangilinan J."/>
            <person name="Park H.-J."/>
            <person name="Ramirez L."/>
            <person name="Alfaro M."/>
            <person name="Sun H."/>
            <person name="Tritt A."/>
            <person name="Yoshinaga Y."/>
            <person name="Zwiers L.-H."/>
            <person name="Turgeon B."/>
            <person name="Goodwin S."/>
            <person name="Spatafora J."/>
            <person name="Crous P."/>
            <person name="Grigoriev I."/>
        </authorList>
    </citation>
    <scope>NUCLEOTIDE SEQUENCE</scope>
    <source>
        <strain evidence="4">SCOH1-5</strain>
    </source>
</reference>
<dbReference type="PANTHER" id="PTHR45527">
    <property type="entry name" value="NONRIBOSOMAL PEPTIDE SYNTHETASE"/>
    <property type="match status" value="1"/>
</dbReference>
<evidence type="ECO:0000313" key="4">
    <source>
        <dbReference type="EMBL" id="KAF2214305.1"/>
    </source>
</evidence>
<gene>
    <name evidence="4" type="ORF">CERZMDRAFT_95581</name>
</gene>
<dbReference type="GO" id="GO:0031177">
    <property type="term" value="F:phosphopantetheine binding"/>
    <property type="evidence" value="ECO:0007669"/>
    <property type="project" value="TreeGrafter"/>
</dbReference>
<name>A0A6A6FLH0_9PEZI</name>
<dbReference type="Gene3D" id="3.30.559.30">
    <property type="entry name" value="Nonribosomal peptide synthetase, condensation domain"/>
    <property type="match status" value="1"/>
</dbReference>
<dbReference type="PANTHER" id="PTHR45527:SF12">
    <property type="entry name" value="NONRIBOSOMAL PEPTIDE SYNTHETASE IVOA"/>
    <property type="match status" value="1"/>
</dbReference>
<feature type="domain" description="AMP-dependent synthetase/ligase" evidence="3">
    <location>
        <begin position="2"/>
        <end position="50"/>
    </location>
</feature>
<dbReference type="Proteomes" id="UP000799539">
    <property type="component" value="Unassembled WGS sequence"/>
</dbReference>
<dbReference type="InterPro" id="IPR000873">
    <property type="entry name" value="AMP-dep_synth/lig_dom"/>
</dbReference>
<dbReference type="InterPro" id="IPR023213">
    <property type="entry name" value="CAT-like_dom_sf"/>
</dbReference>
<dbReference type="GO" id="GO:0044550">
    <property type="term" value="P:secondary metabolite biosynthetic process"/>
    <property type="evidence" value="ECO:0007669"/>
    <property type="project" value="TreeGrafter"/>
</dbReference>
<accession>A0A6A6FLH0</accession>
<dbReference type="GO" id="GO:0043041">
    <property type="term" value="P:amino acid activation for nonribosomal peptide biosynthetic process"/>
    <property type="evidence" value="ECO:0007669"/>
    <property type="project" value="TreeGrafter"/>
</dbReference>
<dbReference type="Gene3D" id="3.30.559.10">
    <property type="entry name" value="Chloramphenicol acetyltransferase-like domain"/>
    <property type="match status" value="1"/>
</dbReference>
<keyword evidence="2" id="KW-0597">Phosphoprotein</keyword>
<sequence length="466" mass="51603">MSDQVAAVLKDHGVGPEDYVPFRFEKSIWAVIAMLGVLKAGGAFVPLDITIITLGNCGLFQVVTDNDHNLLPTPEQSLDRCIYQKNSNPPLPGQQLFHLATFTPHEHINLIVTIPHSLFDGWSLRPILRAVEQVYHRAVSTPGLVPYNRFNEYLHHTRAESAAAEFWKTSLSDFQSPHFPLQNYSTSMDIQARTFAPHDVFHLLQSFAHVIDQLHKGDAPPLGSVTPLASHQLDALWSGNQNVVKLSAHFLSDVMTTLAQFDHHSNPEPEVELCATSWLIDPLSLAILSPIGAVGELIIEGCQTDLGDKASSELAQLDDPPWLLASSQSYAGRHGRLFRTGYLARRTAPGTFRIVARNDSAAPHVKGLEGNRPPNIEIVPQHRLESLEAQLRDAFATVLEVPFNTITPATKFFPFWRGLCLGNACRCSVPEARPRGLRKGYFSKRRHASRSQTCCFGEILGISSPR</sequence>
<evidence type="ECO:0000256" key="1">
    <source>
        <dbReference type="ARBA" id="ARBA00022450"/>
    </source>
</evidence>
<dbReference type="OrthoDB" id="416786at2759"/>
<evidence type="ECO:0000259" key="3">
    <source>
        <dbReference type="Pfam" id="PF00501"/>
    </source>
</evidence>